<dbReference type="Proteomes" id="UP000285324">
    <property type="component" value="Unassembled WGS sequence"/>
</dbReference>
<evidence type="ECO:0000256" key="1">
    <source>
        <dbReference type="ARBA" id="ARBA00022801"/>
    </source>
</evidence>
<organism evidence="2 3">
    <name type="scientific">Alcaligenes xylosoxydans xylosoxydans</name>
    <name type="common">Achromobacter xylosoxidans</name>
    <dbReference type="NCBI Taxonomy" id="85698"/>
    <lineage>
        <taxon>Bacteria</taxon>
        <taxon>Pseudomonadati</taxon>
        <taxon>Pseudomonadota</taxon>
        <taxon>Betaproteobacteria</taxon>
        <taxon>Burkholderiales</taxon>
        <taxon>Alcaligenaceae</taxon>
        <taxon>Achromobacter</taxon>
    </lineage>
</organism>
<keyword evidence="1 2" id="KW-0378">Hydrolase</keyword>
<reference evidence="2 3" key="1">
    <citation type="submission" date="2018-08" db="EMBL/GenBank/DDBJ databases">
        <title>Achromobacter xylosoxidans Genome sequencing and assembly.</title>
        <authorList>
            <person name="Wang R."/>
            <person name="Rensing C."/>
            <person name="Li Y."/>
        </authorList>
    </citation>
    <scope>NUCLEOTIDE SEQUENCE [LARGE SCALE GENOMIC DNA]</scope>
    <source>
        <strain evidence="2 3">GD003A</strain>
    </source>
</reference>
<dbReference type="GO" id="GO:0016813">
    <property type="term" value="F:hydrolase activity, acting on carbon-nitrogen (but not peptide) bonds, in linear amidines"/>
    <property type="evidence" value="ECO:0007669"/>
    <property type="project" value="InterPro"/>
</dbReference>
<dbReference type="EMBL" id="QVXO01000044">
    <property type="protein sequence ID" value="RPJ89316.1"/>
    <property type="molecule type" value="Genomic_DNA"/>
</dbReference>
<protein>
    <submittedName>
        <fullName evidence="2">M20/M25/M40 family metallo-hydrolase</fullName>
    </submittedName>
</protein>
<name>A0A424W7N5_ALCXX</name>
<evidence type="ECO:0000313" key="3">
    <source>
        <dbReference type="Proteomes" id="UP000285324"/>
    </source>
</evidence>
<dbReference type="SUPFAM" id="SSF53187">
    <property type="entry name" value="Zn-dependent exopeptidases"/>
    <property type="match status" value="1"/>
</dbReference>
<dbReference type="InterPro" id="IPR010158">
    <property type="entry name" value="Amidase_Cbmase"/>
</dbReference>
<feature type="non-terminal residue" evidence="2">
    <location>
        <position position="1"/>
    </location>
</feature>
<dbReference type="InterPro" id="IPR002933">
    <property type="entry name" value="Peptidase_M20"/>
</dbReference>
<dbReference type="Gene3D" id="3.40.630.10">
    <property type="entry name" value="Zn peptidases"/>
    <property type="match status" value="1"/>
</dbReference>
<comment type="caution">
    <text evidence="2">The sequence shown here is derived from an EMBL/GenBank/DDBJ whole genome shotgun (WGS) entry which is preliminary data.</text>
</comment>
<evidence type="ECO:0000313" key="2">
    <source>
        <dbReference type="EMBL" id="RPJ89316.1"/>
    </source>
</evidence>
<proteinExistence type="predicted"/>
<dbReference type="RefSeq" id="WP_118933766.1">
    <property type="nucleotide sequence ID" value="NZ_JACTAA010000026.1"/>
</dbReference>
<sequence length="64" mass="7018">RLPSGAGHDAVYMAPTGPIGMIFIPCLNGRSHCPEEWIEPAQLLDGTRVLYQSVLELDRKLRAG</sequence>
<dbReference type="Pfam" id="PF01546">
    <property type="entry name" value="Peptidase_M20"/>
    <property type="match status" value="1"/>
</dbReference>
<dbReference type="PANTHER" id="PTHR32494">
    <property type="entry name" value="ALLANTOATE DEIMINASE-RELATED"/>
    <property type="match status" value="1"/>
</dbReference>
<gene>
    <name evidence="2" type="ORF">DY367_23600</name>
</gene>
<dbReference type="OrthoDB" id="9808195at2"/>
<dbReference type="PANTHER" id="PTHR32494:SF5">
    <property type="entry name" value="ALLANTOATE AMIDOHYDROLASE"/>
    <property type="match status" value="1"/>
</dbReference>
<accession>A0A424W7N5</accession>
<dbReference type="AlphaFoldDB" id="A0A424W7N5"/>